<comment type="caution">
    <text evidence="3">The sequence shown here is derived from an EMBL/GenBank/DDBJ whole genome shotgun (WGS) entry which is preliminary data.</text>
</comment>
<proteinExistence type="predicted"/>
<dbReference type="Proteomes" id="UP001596422">
    <property type="component" value="Unassembled WGS sequence"/>
</dbReference>
<evidence type="ECO:0000313" key="3">
    <source>
        <dbReference type="EMBL" id="MFC6672171.1"/>
    </source>
</evidence>
<feature type="domain" description="Plastocyanin-like" evidence="2">
    <location>
        <begin position="525"/>
        <end position="660"/>
    </location>
</feature>
<dbReference type="Pfam" id="PF07731">
    <property type="entry name" value="Cu-oxidase_2"/>
    <property type="match status" value="1"/>
</dbReference>
<evidence type="ECO:0000256" key="1">
    <source>
        <dbReference type="SAM" id="SignalP"/>
    </source>
</evidence>
<dbReference type="EMBL" id="JBHSWE010000001">
    <property type="protein sequence ID" value="MFC6672171.1"/>
    <property type="molecule type" value="Genomic_DNA"/>
</dbReference>
<keyword evidence="1" id="KW-0732">Signal</keyword>
<dbReference type="PANTHER" id="PTHR48267">
    <property type="entry name" value="CUPREDOXIN SUPERFAMILY PROTEIN"/>
    <property type="match status" value="1"/>
</dbReference>
<evidence type="ECO:0000259" key="2">
    <source>
        <dbReference type="Pfam" id="PF07731"/>
    </source>
</evidence>
<dbReference type="PANTHER" id="PTHR48267:SF1">
    <property type="entry name" value="BILIRUBIN OXIDASE"/>
    <property type="match status" value="1"/>
</dbReference>
<dbReference type="SUPFAM" id="SSF49503">
    <property type="entry name" value="Cupredoxins"/>
    <property type="match status" value="3"/>
</dbReference>
<dbReference type="InterPro" id="IPR011706">
    <property type="entry name" value="Cu-oxidase_C"/>
</dbReference>
<feature type="chain" id="PRO_5045418159" evidence="1">
    <location>
        <begin position="36"/>
        <end position="663"/>
    </location>
</feature>
<name>A0ABW2A451_9GAMM</name>
<gene>
    <name evidence="3" type="ORF">ACFQDL_20455</name>
</gene>
<reference evidence="4" key="1">
    <citation type="journal article" date="2019" name="Int. J. Syst. Evol. Microbiol.">
        <title>The Global Catalogue of Microorganisms (GCM) 10K type strain sequencing project: providing services to taxonomists for standard genome sequencing and annotation.</title>
        <authorList>
            <consortium name="The Broad Institute Genomics Platform"/>
            <consortium name="The Broad Institute Genome Sequencing Center for Infectious Disease"/>
            <person name="Wu L."/>
            <person name="Ma J."/>
        </authorList>
    </citation>
    <scope>NUCLEOTIDE SEQUENCE [LARGE SCALE GENOMIC DNA]</scope>
    <source>
        <strain evidence="4">NBRC 111756</strain>
    </source>
</reference>
<protein>
    <submittedName>
        <fullName evidence="3">Multicopper oxidase family protein</fullName>
    </submittedName>
</protein>
<dbReference type="InterPro" id="IPR045087">
    <property type="entry name" value="Cu-oxidase_fam"/>
</dbReference>
<dbReference type="RefSeq" id="WP_379910629.1">
    <property type="nucleotide sequence ID" value="NZ_JBHSWE010000001.1"/>
</dbReference>
<keyword evidence="4" id="KW-1185">Reference proteome</keyword>
<evidence type="ECO:0000313" key="4">
    <source>
        <dbReference type="Proteomes" id="UP001596422"/>
    </source>
</evidence>
<dbReference type="CDD" id="cd13891">
    <property type="entry name" value="CuRO_3_CotA_like"/>
    <property type="match status" value="1"/>
</dbReference>
<organism evidence="3 4">
    <name type="scientific">Marinobacterium aestuariivivens</name>
    <dbReference type="NCBI Taxonomy" id="1698799"/>
    <lineage>
        <taxon>Bacteria</taxon>
        <taxon>Pseudomonadati</taxon>
        <taxon>Pseudomonadota</taxon>
        <taxon>Gammaproteobacteria</taxon>
        <taxon>Oceanospirillales</taxon>
        <taxon>Oceanospirillaceae</taxon>
        <taxon>Marinobacterium</taxon>
    </lineage>
</organism>
<accession>A0ABW2A451</accession>
<dbReference type="Gene3D" id="2.60.40.420">
    <property type="entry name" value="Cupredoxins - blue copper proteins"/>
    <property type="match status" value="3"/>
</dbReference>
<sequence>MKRREFLTLSIRSAMAAGMTASIPVALLRAHSSHAAILAAGLSDPAMQPLFKHAVPNALDPGFKYMPEAGRLRIRAAPAVQMTGLVGADGETPVPTAVWGYGPHNDGVSWPGRTIEMNVNDSLEVSWENDLIEGSMPVSHLLPVDGSLHWAYSLPGYEYYRIASDGVPIVTHVHGGLNDSPFDGNPEYFFSPRFRIKGPRWEARYYRYGGGFPYWNDMAGTLWYHDHALGITRLNVYAGLAGFFILRDDFDTGLPDNPPGLPAGPYELAFAVQDRMFLNTGELFYPAFPGDPFYSDFIDDEGAELPEEVFPEGGPTALAEFFGDHMLVNGTIWPKCEVERRQYRVRLLNGCDSRFMRLRLKVVHSNETDPAPGYAIPFYVIGSDQSLRETATQVEEVDFAPGERLDLVIDFKAVPWGSRLIVENLLGDAPFGGELPKKADLFPDRRTDRIMAFDVVSEFDSDRADTSIVDGTWLDGGVSVPGAVTTTRKLALFEGTDEFGRLKPLLGMAEPVEDVSDNWVDGTLDWDSPITENPGLGDTEIWEIYNATGDAHPIHLHLVHFEILDRQPFSARLIEKPAEHGEGGEDGEGGEGYRLENIRVVGQPRGPAPQEQTRRDMVMALPGEVTRIKMRFDKPGRYVWHCHILSHEDHEMMRPYHVGPIDG</sequence>
<feature type="signal peptide" evidence="1">
    <location>
        <begin position="1"/>
        <end position="35"/>
    </location>
</feature>
<dbReference type="InterPro" id="IPR008972">
    <property type="entry name" value="Cupredoxin"/>
</dbReference>